<dbReference type="Gene3D" id="3.30.530.20">
    <property type="match status" value="1"/>
</dbReference>
<dbReference type="Pfam" id="PF19569">
    <property type="entry name" value="START_2"/>
    <property type="match status" value="1"/>
</dbReference>
<evidence type="ECO:0000313" key="3">
    <source>
        <dbReference type="Proteomes" id="UP001209229"/>
    </source>
</evidence>
<dbReference type="InterPro" id="IPR023393">
    <property type="entry name" value="START-like_dom_sf"/>
</dbReference>
<evidence type="ECO:0000259" key="1">
    <source>
        <dbReference type="Pfam" id="PF19569"/>
    </source>
</evidence>
<dbReference type="EMBL" id="JAPDPJ010000017">
    <property type="protein sequence ID" value="MCW3786705.1"/>
    <property type="molecule type" value="Genomic_DNA"/>
</dbReference>
<evidence type="ECO:0000313" key="2">
    <source>
        <dbReference type="EMBL" id="MCW3786705.1"/>
    </source>
</evidence>
<dbReference type="SUPFAM" id="SSF55961">
    <property type="entry name" value="Bet v1-like"/>
    <property type="match status" value="1"/>
</dbReference>
<reference evidence="2" key="1">
    <citation type="submission" date="2022-10" db="EMBL/GenBank/DDBJ databases">
        <authorList>
            <person name="Yu W.X."/>
        </authorList>
    </citation>
    <scope>NUCLEOTIDE SEQUENCE</scope>
    <source>
        <strain evidence="2">AAT</strain>
    </source>
</reference>
<dbReference type="RefSeq" id="WP_301190269.1">
    <property type="nucleotide sequence ID" value="NZ_JAPDPJ010000017.1"/>
</dbReference>
<gene>
    <name evidence="2" type="ORF">OM075_09520</name>
</gene>
<sequence length="129" mass="15002">MSDLKEKIELEFIIKTSPSILYNRLSTPSGLSEWFSDDVNVKGNIYTFIWDGAEQEAELLNKKENTSIKFHWLDDDDEDAYFEFIINVDELTGETALMIIDFAEEDEKEDSVELWNQQIDQLKHCLGSN</sequence>
<protein>
    <submittedName>
        <fullName evidence="2">START-like domain-containing protein</fullName>
    </submittedName>
</protein>
<organism evidence="2 3">
    <name type="scientific">Plebeiibacterium sediminum</name>
    <dbReference type="NCBI Taxonomy" id="2992112"/>
    <lineage>
        <taxon>Bacteria</taxon>
        <taxon>Pseudomonadati</taxon>
        <taxon>Bacteroidota</taxon>
        <taxon>Bacteroidia</taxon>
        <taxon>Marinilabiliales</taxon>
        <taxon>Marinilabiliaceae</taxon>
        <taxon>Plebeiibacterium</taxon>
    </lineage>
</organism>
<name>A0AAE3SES7_9BACT</name>
<comment type="caution">
    <text evidence="2">The sequence shown here is derived from an EMBL/GenBank/DDBJ whole genome shotgun (WGS) entry which is preliminary data.</text>
</comment>
<accession>A0AAE3SES7</accession>
<feature type="domain" description="START-like" evidence="1">
    <location>
        <begin position="5"/>
        <end position="127"/>
    </location>
</feature>
<dbReference type="AlphaFoldDB" id="A0AAE3SES7"/>
<keyword evidence="3" id="KW-1185">Reference proteome</keyword>
<dbReference type="Proteomes" id="UP001209229">
    <property type="component" value="Unassembled WGS sequence"/>
</dbReference>
<proteinExistence type="predicted"/>
<dbReference type="InterPro" id="IPR045736">
    <property type="entry name" value="START_2"/>
</dbReference>